<protein>
    <submittedName>
        <fullName evidence="1">Group III truncated hemoglobin</fullName>
    </submittedName>
</protein>
<dbReference type="GO" id="GO:0019825">
    <property type="term" value="F:oxygen binding"/>
    <property type="evidence" value="ECO:0007669"/>
    <property type="project" value="InterPro"/>
</dbReference>
<sequence length="128" mass="15130">MKKKDIKNRDDIKLLVSSFYDKIRAHAILAPFFENAITDWEAHIEKLTDFWEASLFLKTKFYGNPLQAHIEVDRNNNHSITQEHFGLWLNLWINTIDTLYKGDYAENAKSKARKMASFMYINIFSARK</sequence>
<name>A0AAU6P0M3_9FLAO</name>
<dbReference type="EMBL" id="CP136924">
    <property type="protein sequence ID" value="WXA03428.1"/>
    <property type="molecule type" value="Genomic_DNA"/>
</dbReference>
<dbReference type="SUPFAM" id="SSF46458">
    <property type="entry name" value="Globin-like"/>
    <property type="match status" value="1"/>
</dbReference>
<proteinExistence type="predicted"/>
<dbReference type="InterPro" id="IPR012292">
    <property type="entry name" value="Globin/Proto"/>
</dbReference>
<dbReference type="RefSeq" id="WP_338733506.1">
    <property type="nucleotide sequence ID" value="NZ_CP136924.1"/>
</dbReference>
<dbReference type="InterPro" id="IPR009050">
    <property type="entry name" value="Globin-like_sf"/>
</dbReference>
<dbReference type="EMBL" id="CP136925">
    <property type="protein sequence ID" value="WXA14150.1"/>
    <property type="molecule type" value="Genomic_DNA"/>
</dbReference>
<dbReference type="CDD" id="cd08916">
    <property type="entry name" value="TrHb3_P"/>
    <property type="match status" value="1"/>
</dbReference>
<keyword evidence="3" id="KW-1185">Reference proteome</keyword>
<evidence type="ECO:0000313" key="3">
    <source>
        <dbReference type="Proteomes" id="UP001368318"/>
    </source>
</evidence>
<gene>
    <name evidence="2" type="ORF">R3L15_04570</name>
    <name evidence="1" type="ORF">R3L16_02830</name>
</gene>
<dbReference type="KEGG" id="mcaa:R3L15_04570"/>
<dbReference type="Gene3D" id="1.10.490.10">
    <property type="entry name" value="Globins"/>
    <property type="match status" value="1"/>
</dbReference>
<dbReference type="GO" id="GO:0020037">
    <property type="term" value="F:heme binding"/>
    <property type="evidence" value="ECO:0007669"/>
    <property type="project" value="InterPro"/>
</dbReference>
<dbReference type="Proteomes" id="UP001368318">
    <property type="component" value="Chromosome"/>
</dbReference>
<evidence type="ECO:0000313" key="2">
    <source>
        <dbReference type="EMBL" id="WXA14150.1"/>
    </source>
</evidence>
<evidence type="ECO:0000313" key="1">
    <source>
        <dbReference type="EMBL" id="WXA03428.1"/>
    </source>
</evidence>
<dbReference type="AlphaFoldDB" id="A0AAU6P0M3"/>
<organism evidence="1 3">
    <name type="scientific">Mangrovimonas cancribranchiae</name>
    <dbReference type="NCBI Taxonomy" id="3080055"/>
    <lineage>
        <taxon>Bacteria</taxon>
        <taxon>Pseudomonadati</taxon>
        <taxon>Bacteroidota</taxon>
        <taxon>Flavobacteriia</taxon>
        <taxon>Flavobacteriales</taxon>
        <taxon>Flavobacteriaceae</taxon>
        <taxon>Mangrovimonas</taxon>
    </lineage>
</organism>
<accession>A0AAU6P0M3</accession>
<reference evidence="1 3" key="1">
    <citation type="submission" date="2023-10" db="EMBL/GenBank/DDBJ databases">
        <title>Culture-based analysis of two novel bacteria associated with mangrove crab gills.</title>
        <authorList>
            <person name="Yang X."/>
            <person name="Garuglieri E."/>
            <person name="Van Goethem M.W."/>
            <person name="Fusi M."/>
            <person name="Marasco R."/>
            <person name="Daffonchio D.G."/>
        </authorList>
    </citation>
    <scope>NUCLEOTIDE SEQUENCE [LARGE SCALE GENOMIC DNA]</scope>
    <source>
        <strain evidence="2">UG2-1</strain>
        <strain evidence="1">UG2-2</strain>
        <strain evidence="3">UG2_2</strain>
    </source>
</reference>